<dbReference type="NCBIfam" id="NF038013">
    <property type="entry name" value="AceTr_1"/>
    <property type="match status" value="1"/>
</dbReference>
<dbReference type="PANTHER" id="PTHR31123:SF1">
    <property type="entry name" value="ACCUMULATION OF DYADS PROTEIN 2-RELATED"/>
    <property type="match status" value="1"/>
</dbReference>
<sequence>MSSPAPAATHVVPGAHLADPAPLGLAAFALTTMFLSVVNAGILPEAVEPVVFGLALAYGGGAQLLAGMWEFAKGNTFGATAFSSYGAFWLSFWWLTAHLADYKIPADDVGKGVGFYLVVWGVFTAYMTVAATRVSGAVLAVFALLTLTFVLLGIGNMAGVDGLVKTGGYAGILTALAAWYASFAGVTAFSHGRSLVPTGARE</sequence>
<dbReference type="EMBL" id="RDBE01000010">
    <property type="protein sequence ID" value="RLV48273.1"/>
    <property type="molecule type" value="Genomic_DNA"/>
</dbReference>
<dbReference type="GO" id="GO:0015123">
    <property type="term" value="F:acetate transmembrane transporter activity"/>
    <property type="evidence" value="ECO:0007669"/>
    <property type="project" value="TreeGrafter"/>
</dbReference>
<comment type="caution">
    <text evidence="7">The sequence shown here is derived from an EMBL/GenBank/DDBJ whole genome shotgun (WGS) entry which is preliminary data.</text>
</comment>
<dbReference type="GO" id="GO:0005886">
    <property type="term" value="C:plasma membrane"/>
    <property type="evidence" value="ECO:0007669"/>
    <property type="project" value="TreeGrafter"/>
</dbReference>
<feature type="transmembrane region" description="Helical" evidence="6">
    <location>
        <begin position="50"/>
        <end position="69"/>
    </location>
</feature>
<keyword evidence="5 6" id="KW-0472">Membrane</keyword>
<evidence type="ECO:0000256" key="6">
    <source>
        <dbReference type="SAM" id="Phobius"/>
    </source>
</evidence>
<feature type="transmembrane region" description="Helical" evidence="6">
    <location>
        <begin position="112"/>
        <end position="131"/>
    </location>
</feature>
<dbReference type="AlphaFoldDB" id="A0A3L8P0F5"/>
<keyword evidence="4 6" id="KW-1133">Transmembrane helix</keyword>
<evidence type="ECO:0000256" key="1">
    <source>
        <dbReference type="ARBA" id="ARBA00004141"/>
    </source>
</evidence>
<feature type="transmembrane region" description="Helical" evidence="6">
    <location>
        <begin position="23"/>
        <end position="43"/>
    </location>
</feature>
<accession>A0A3L8P0F5</accession>
<dbReference type="OrthoDB" id="9787939at2"/>
<evidence type="ECO:0000256" key="3">
    <source>
        <dbReference type="ARBA" id="ARBA00022692"/>
    </source>
</evidence>
<organism evidence="7 8">
    <name type="scientific">Nocardioides mangrovicus</name>
    <dbReference type="NCBI Taxonomy" id="2478913"/>
    <lineage>
        <taxon>Bacteria</taxon>
        <taxon>Bacillati</taxon>
        <taxon>Actinomycetota</taxon>
        <taxon>Actinomycetes</taxon>
        <taxon>Propionibacteriales</taxon>
        <taxon>Nocardioidaceae</taxon>
        <taxon>Nocardioides</taxon>
    </lineage>
</organism>
<evidence type="ECO:0000313" key="8">
    <source>
        <dbReference type="Proteomes" id="UP000281708"/>
    </source>
</evidence>
<evidence type="ECO:0000256" key="4">
    <source>
        <dbReference type="ARBA" id="ARBA00022989"/>
    </source>
</evidence>
<dbReference type="Pfam" id="PF01184">
    <property type="entry name" value="Gpr1_Fun34_YaaH"/>
    <property type="match status" value="1"/>
</dbReference>
<evidence type="ECO:0000256" key="5">
    <source>
        <dbReference type="ARBA" id="ARBA00023136"/>
    </source>
</evidence>
<dbReference type="Proteomes" id="UP000281708">
    <property type="component" value="Unassembled WGS sequence"/>
</dbReference>
<evidence type="ECO:0000313" key="7">
    <source>
        <dbReference type="EMBL" id="RLV48273.1"/>
    </source>
</evidence>
<feature type="transmembrane region" description="Helical" evidence="6">
    <location>
        <begin position="81"/>
        <end position="100"/>
    </location>
</feature>
<proteinExistence type="inferred from homology"/>
<comment type="similarity">
    <text evidence="2">Belongs to the acetate uptake transporter (AceTr) (TC 2.A.96) family.</text>
</comment>
<evidence type="ECO:0000256" key="2">
    <source>
        <dbReference type="ARBA" id="ARBA00005587"/>
    </source>
</evidence>
<protein>
    <submittedName>
        <fullName evidence="7">Uncharacterized protein</fullName>
    </submittedName>
</protein>
<keyword evidence="8" id="KW-1185">Reference proteome</keyword>
<dbReference type="InterPro" id="IPR000791">
    <property type="entry name" value="Gpr1/Fun34/SatP-like"/>
</dbReference>
<dbReference type="PANTHER" id="PTHR31123">
    <property type="entry name" value="ACCUMULATION OF DYADS PROTEIN 2-RELATED"/>
    <property type="match status" value="1"/>
</dbReference>
<feature type="transmembrane region" description="Helical" evidence="6">
    <location>
        <begin position="137"/>
        <end position="155"/>
    </location>
</feature>
<dbReference type="InterPro" id="IPR051633">
    <property type="entry name" value="AceTr"/>
</dbReference>
<dbReference type="RefSeq" id="WP_121807777.1">
    <property type="nucleotide sequence ID" value="NZ_RDBE01000010.1"/>
</dbReference>
<reference evidence="7 8" key="1">
    <citation type="submission" date="2018-10" db="EMBL/GenBank/DDBJ databases">
        <title>Marmoricola sp. 4Q3S-7 whole genome shotgun sequence.</title>
        <authorList>
            <person name="Li F."/>
        </authorList>
    </citation>
    <scope>NUCLEOTIDE SEQUENCE [LARGE SCALE GENOMIC DNA]</scope>
    <source>
        <strain evidence="7 8">4Q3S-7</strain>
    </source>
</reference>
<gene>
    <name evidence="7" type="ORF">D9V37_19695</name>
</gene>
<feature type="transmembrane region" description="Helical" evidence="6">
    <location>
        <begin position="167"/>
        <end position="189"/>
    </location>
</feature>
<comment type="subcellular location">
    <subcellularLocation>
        <location evidence="1">Membrane</location>
        <topology evidence="1">Multi-pass membrane protein</topology>
    </subcellularLocation>
</comment>
<name>A0A3L8P0F5_9ACTN</name>
<keyword evidence="3 6" id="KW-0812">Transmembrane</keyword>